<proteinExistence type="predicted"/>
<keyword evidence="1" id="KW-0812">Transmembrane</keyword>
<evidence type="ECO:0000313" key="3">
    <source>
        <dbReference type="Proteomes" id="UP000254879"/>
    </source>
</evidence>
<protein>
    <submittedName>
        <fullName evidence="2">Uncharacterized protein</fullName>
    </submittedName>
</protein>
<evidence type="ECO:0000313" key="2">
    <source>
        <dbReference type="EMBL" id="STY44146.1"/>
    </source>
</evidence>
<reference evidence="2 3" key="1">
    <citation type="submission" date="2018-06" db="EMBL/GenBank/DDBJ databases">
        <authorList>
            <consortium name="Pathogen Informatics"/>
            <person name="Doyle S."/>
        </authorList>
    </citation>
    <scope>NUCLEOTIDE SEQUENCE [LARGE SCALE GENOMIC DNA]</scope>
    <source>
        <strain evidence="3">NCTC 10815</strain>
    </source>
</reference>
<feature type="transmembrane region" description="Helical" evidence="1">
    <location>
        <begin position="6"/>
        <end position="25"/>
    </location>
</feature>
<dbReference type="EMBL" id="UGPG01000001">
    <property type="protein sequence ID" value="STY44146.1"/>
    <property type="molecule type" value="Genomic_DNA"/>
</dbReference>
<dbReference type="AlphaFoldDB" id="A0A378MF58"/>
<gene>
    <name evidence="2" type="ORF">NCTC10815_01466</name>
</gene>
<dbReference type="Proteomes" id="UP000254879">
    <property type="component" value="Unassembled WGS sequence"/>
</dbReference>
<name>A0A378MF58_LISGR</name>
<sequence>MWAVIHLIAWVAIVILTISAFSIYPKITRYLRSCK</sequence>
<accession>A0A378MF58</accession>
<organism evidence="2 3">
    <name type="scientific">Listeria grayi</name>
    <name type="common">Listeria murrayi</name>
    <dbReference type="NCBI Taxonomy" id="1641"/>
    <lineage>
        <taxon>Bacteria</taxon>
        <taxon>Bacillati</taxon>
        <taxon>Bacillota</taxon>
        <taxon>Bacilli</taxon>
        <taxon>Bacillales</taxon>
        <taxon>Listeriaceae</taxon>
        <taxon>Listeria</taxon>
    </lineage>
</organism>
<keyword evidence="1" id="KW-0472">Membrane</keyword>
<evidence type="ECO:0000256" key="1">
    <source>
        <dbReference type="SAM" id="Phobius"/>
    </source>
</evidence>
<keyword evidence="1" id="KW-1133">Transmembrane helix</keyword>